<dbReference type="Proteomes" id="UP001162085">
    <property type="component" value="Chromosome 5"/>
</dbReference>
<name>A0ABN8WY45_SACUV</name>
<evidence type="ECO:0000256" key="1">
    <source>
        <dbReference type="ARBA" id="ARBA00023254"/>
    </source>
</evidence>
<proteinExistence type="inferred from homology"/>
<keyword evidence="1" id="KW-0469">Meiosis</keyword>
<evidence type="ECO:0000313" key="4">
    <source>
        <dbReference type="Proteomes" id="UP001162085"/>
    </source>
</evidence>
<gene>
    <name evidence="3" type="primary">SUVZ05G1180</name>
    <name evidence="3" type="ORF">SUVZ_05G1180</name>
</gene>
<comment type="similarity">
    <text evidence="2">Belongs to the MEI4L family.</text>
</comment>
<dbReference type="EMBL" id="OX365932">
    <property type="protein sequence ID" value="CAI4061115.1"/>
    <property type="molecule type" value="Genomic_DNA"/>
</dbReference>
<organism evidence="3 4">
    <name type="scientific">Saccharomyces uvarum</name>
    <name type="common">Yeast</name>
    <name type="synonym">Saccharomyces bayanus var. uvarum</name>
    <dbReference type="NCBI Taxonomy" id="230603"/>
    <lineage>
        <taxon>Eukaryota</taxon>
        <taxon>Fungi</taxon>
        <taxon>Dikarya</taxon>
        <taxon>Ascomycota</taxon>
        <taxon>Saccharomycotina</taxon>
        <taxon>Saccharomycetes</taxon>
        <taxon>Saccharomycetales</taxon>
        <taxon>Saccharomycetaceae</taxon>
        <taxon>Saccharomyces</taxon>
    </lineage>
</organism>
<reference evidence="3" key="1">
    <citation type="submission" date="2022-10" db="EMBL/GenBank/DDBJ databases">
        <authorList>
            <person name="Byrne P K."/>
        </authorList>
    </citation>
    <scope>NUCLEOTIDE SEQUENCE</scope>
    <source>
        <strain evidence="3">ZP964</strain>
    </source>
</reference>
<keyword evidence="4" id="KW-1185">Reference proteome</keyword>
<accession>A0ABN8WY45</accession>
<dbReference type="InterPro" id="IPR025888">
    <property type="entry name" value="MEI4"/>
</dbReference>
<protein>
    <submittedName>
        <fullName evidence="3">Uncharacterized protein</fullName>
    </submittedName>
</protein>
<sequence length="400" mass="47263">MEQKETSEVDWIICFALIQFKNPALWKRIFQRKEDRVNVEHAYRIGKGSKINPRENSKHIYEWVAPFKDGFLNNRSLFAHLEPIYNFICESKYRNFEDVIVLKELQSFSQDISVPDLNNWFLPRYKILLKVLSSKTQGANLKGISQVFHTFQALLVSHYSHRLDSDTSFKKTFVDVHVYNFIAKFLFNKILLKKNHSDPKWVRNFYHQKNSNPPNDDVDCKNLCSLHFTTVYSIINIQLIKIKTNQTLEPQLSEYISVLKIIEHMFAIIESLIHVLIRLISKHEQIRINRKRAYCQVYLERELSLKKTYLKGFYSTISAIPKEKLQGLLKMVKIVIISLLEELERIEWKYLVAFLEKFPAYEISLQKKRAYIQAALLVTTERNLIARFRLSNCFNNTTGT</sequence>
<evidence type="ECO:0000256" key="2">
    <source>
        <dbReference type="ARBA" id="ARBA00093453"/>
    </source>
</evidence>
<evidence type="ECO:0000313" key="3">
    <source>
        <dbReference type="EMBL" id="CAI4061115.1"/>
    </source>
</evidence>
<dbReference type="Pfam" id="PF13971">
    <property type="entry name" value="Mei4"/>
    <property type="match status" value="1"/>
</dbReference>